<keyword evidence="3" id="KW-1003">Cell membrane</keyword>
<evidence type="ECO:0000259" key="9">
    <source>
        <dbReference type="PROSITE" id="PS50928"/>
    </source>
</evidence>
<dbReference type="InterPro" id="IPR000515">
    <property type="entry name" value="MetI-like"/>
</dbReference>
<keyword evidence="4 7" id="KW-0812">Transmembrane</keyword>
<dbReference type="SUPFAM" id="SSF161098">
    <property type="entry name" value="MetI-like"/>
    <property type="match status" value="1"/>
</dbReference>
<protein>
    <submittedName>
        <fullName evidence="10">ABC transporter permease subunit</fullName>
    </submittedName>
</protein>
<evidence type="ECO:0000313" key="10">
    <source>
        <dbReference type="EMBL" id="KAE8765922.1"/>
    </source>
</evidence>
<evidence type="ECO:0000256" key="1">
    <source>
        <dbReference type="ARBA" id="ARBA00004651"/>
    </source>
</evidence>
<dbReference type="OrthoDB" id="34224at2"/>
<dbReference type="PANTHER" id="PTHR30193">
    <property type="entry name" value="ABC TRANSPORTER PERMEASE PROTEIN"/>
    <property type="match status" value="1"/>
</dbReference>
<gene>
    <name evidence="10" type="ORF">GB883_01485</name>
</gene>
<dbReference type="AlphaFoldDB" id="A0A7J5UUH3"/>
<dbReference type="Proteomes" id="UP000451860">
    <property type="component" value="Unassembled WGS sequence"/>
</dbReference>
<dbReference type="CDD" id="cd06261">
    <property type="entry name" value="TM_PBP2"/>
    <property type="match status" value="1"/>
</dbReference>
<feature type="transmembrane region" description="Helical" evidence="7">
    <location>
        <begin position="241"/>
        <end position="260"/>
    </location>
</feature>
<dbReference type="Pfam" id="PF00528">
    <property type="entry name" value="BPD_transp_1"/>
    <property type="match status" value="1"/>
</dbReference>
<evidence type="ECO:0000256" key="2">
    <source>
        <dbReference type="ARBA" id="ARBA00022448"/>
    </source>
</evidence>
<keyword evidence="6 7" id="KW-0472">Membrane</keyword>
<feature type="transmembrane region" description="Helical" evidence="7">
    <location>
        <begin position="292"/>
        <end position="314"/>
    </location>
</feature>
<dbReference type="InterPro" id="IPR051393">
    <property type="entry name" value="ABC_transporter_permease"/>
</dbReference>
<feature type="region of interest" description="Disordered" evidence="8">
    <location>
        <begin position="1"/>
        <end position="33"/>
    </location>
</feature>
<name>A0A7J5UUH3_9MICO</name>
<dbReference type="EMBL" id="WHJE01000003">
    <property type="protein sequence ID" value="KAE8765922.1"/>
    <property type="molecule type" value="Genomic_DNA"/>
</dbReference>
<comment type="subcellular location">
    <subcellularLocation>
        <location evidence="1 7">Cell membrane</location>
        <topology evidence="1 7">Multi-pass membrane protein</topology>
    </subcellularLocation>
</comment>
<comment type="similarity">
    <text evidence="7">Belongs to the binding-protein-dependent transport system permease family.</text>
</comment>
<evidence type="ECO:0000313" key="11">
    <source>
        <dbReference type="Proteomes" id="UP000451860"/>
    </source>
</evidence>
<feature type="transmembrane region" description="Helical" evidence="7">
    <location>
        <begin position="99"/>
        <end position="125"/>
    </location>
</feature>
<keyword evidence="11" id="KW-1185">Reference proteome</keyword>
<proteinExistence type="inferred from homology"/>
<comment type="caution">
    <text evidence="10">The sequence shown here is derived from an EMBL/GenBank/DDBJ whole genome shotgun (WGS) entry which is preliminary data.</text>
</comment>
<evidence type="ECO:0000256" key="6">
    <source>
        <dbReference type="ARBA" id="ARBA00023136"/>
    </source>
</evidence>
<feature type="domain" description="ABC transmembrane type-1" evidence="9">
    <location>
        <begin position="100"/>
        <end position="313"/>
    </location>
</feature>
<evidence type="ECO:0000256" key="5">
    <source>
        <dbReference type="ARBA" id="ARBA00022989"/>
    </source>
</evidence>
<organism evidence="10 11">
    <name type="scientific">Georgenia thermotolerans</name>
    <dbReference type="NCBI Taxonomy" id="527326"/>
    <lineage>
        <taxon>Bacteria</taxon>
        <taxon>Bacillati</taxon>
        <taxon>Actinomycetota</taxon>
        <taxon>Actinomycetes</taxon>
        <taxon>Micrococcales</taxon>
        <taxon>Bogoriellaceae</taxon>
        <taxon>Georgenia</taxon>
    </lineage>
</organism>
<dbReference type="Gene3D" id="1.10.3720.10">
    <property type="entry name" value="MetI-like"/>
    <property type="match status" value="1"/>
</dbReference>
<dbReference type="PROSITE" id="PS50928">
    <property type="entry name" value="ABC_TM1"/>
    <property type="match status" value="1"/>
</dbReference>
<keyword evidence="2 7" id="KW-0813">Transport</keyword>
<feature type="transmembrane region" description="Helical" evidence="7">
    <location>
        <begin position="186"/>
        <end position="209"/>
    </location>
</feature>
<feature type="transmembrane region" description="Helical" evidence="7">
    <location>
        <begin position="42"/>
        <end position="62"/>
    </location>
</feature>
<evidence type="ECO:0000256" key="3">
    <source>
        <dbReference type="ARBA" id="ARBA00022475"/>
    </source>
</evidence>
<dbReference type="GO" id="GO:0055085">
    <property type="term" value="P:transmembrane transport"/>
    <property type="evidence" value="ECO:0007669"/>
    <property type="project" value="InterPro"/>
</dbReference>
<evidence type="ECO:0000256" key="8">
    <source>
        <dbReference type="SAM" id="MobiDB-lite"/>
    </source>
</evidence>
<dbReference type="GO" id="GO:0005886">
    <property type="term" value="C:plasma membrane"/>
    <property type="evidence" value="ECO:0007669"/>
    <property type="project" value="UniProtKB-SubCell"/>
</dbReference>
<keyword evidence="5 7" id="KW-1133">Transmembrane helix</keyword>
<reference evidence="10 11" key="1">
    <citation type="submission" date="2019-10" db="EMBL/GenBank/DDBJ databases">
        <title>Georgenia wutianyii sp. nov. and Georgenia yuyongxinii sp. nov. isolated from plateau pika (Ochotona curzoniae) in the Qinghai-Tibet plateau of China.</title>
        <authorList>
            <person name="Tian Z."/>
        </authorList>
    </citation>
    <scope>NUCLEOTIDE SEQUENCE [LARGE SCALE GENOMIC DNA]</scope>
    <source>
        <strain evidence="10 11">DSM 21501</strain>
    </source>
</reference>
<feature type="transmembrane region" description="Helical" evidence="7">
    <location>
        <begin position="137"/>
        <end position="157"/>
    </location>
</feature>
<evidence type="ECO:0000256" key="4">
    <source>
        <dbReference type="ARBA" id="ARBA00022692"/>
    </source>
</evidence>
<dbReference type="PANTHER" id="PTHR30193:SF37">
    <property type="entry name" value="INNER MEMBRANE ABC TRANSPORTER PERMEASE PROTEIN YCJO"/>
    <property type="match status" value="1"/>
</dbReference>
<accession>A0A7J5UUH3</accession>
<sequence length="324" mass="35586">MQPDSQITLASAEPPQVDAPAVRRGPERAPRRRAPRRRISPLWWFLLPAAIPYVFVVIMPSAQGAGFALTDWDGLNPEWSFVGLDNFIRMFNDSQAVRAIVNTLLLAVGVTIVENIIGLALALAVNSKIKSRHALRLIFFAPVVVLSIVVAFLWQFIYTPNGPINELLRLVGLGSWAQNWLGDPNIALGAIAVMVVWQFAGYAMIIYLAGLQGVPEEQIEAAALDGANGVQRFWYIVRPMLAPAITVNLMLSLIRGLMIFDQIWVTTQGGPASSTNSLSTLVYRNAFQYGEFAYSAAMAVVLTVFVAVLGVIQYRFLLNTKGNK</sequence>
<evidence type="ECO:0000256" key="7">
    <source>
        <dbReference type="RuleBase" id="RU363032"/>
    </source>
</evidence>
<dbReference type="InterPro" id="IPR035906">
    <property type="entry name" value="MetI-like_sf"/>
</dbReference>